<feature type="region of interest" description="Disordered" evidence="1">
    <location>
        <begin position="17"/>
        <end position="91"/>
    </location>
</feature>
<evidence type="ECO:0000256" key="2">
    <source>
        <dbReference type="SAM" id="SignalP"/>
    </source>
</evidence>
<sequence>MKTRLLMAASAAALAAYAAQTDAAGGKPDPIKKSDPGPAPLTADQVDPAAPQPDPAPGAVGNAPDANPNPPVNKDEAAKASSTHKKTSIVWVQPGHETLGIGQLLTTSPHEAEALRAAGRARYASEAEIKAAKTDKVDVPHLDGI</sequence>
<evidence type="ECO:0000313" key="3">
    <source>
        <dbReference type="EMBL" id="ADK99392.1"/>
    </source>
</evidence>
<evidence type="ECO:0000313" key="4">
    <source>
        <dbReference type="Proteomes" id="UP000002696"/>
    </source>
</evidence>
<keyword evidence="2" id="KW-0732">Signal</keyword>
<dbReference type="RefSeq" id="WP_013267497.1">
    <property type="nucleotide sequence ID" value="NC_014375.1"/>
</dbReference>
<reference evidence="4" key="1">
    <citation type="journal article" date="2011" name="J. Bacteriol.">
        <title>Genome sequences of eight morphologically diverse alphaproteobacteria.</title>
        <authorList>
            <consortium name="US DOE Joint Genome Institute"/>
            <person name="Brown P.J."/>
            <person name="Kysela D.T."/>
            <person name="Buechlein A."/>
            <person name="Hemmerich C."/>
            <person name="Brun Y.V."/>
        </authorList>
    </citation>
    <scope>NUCLEOTIDE SEQUENCE [LARGE SCALE GENOMIC DNA]</scope>
    <source>
        <strain evidence="4">ATCC 15264 / DSM 4735 / LMG 14903 / NBRC 16000 / CB 81</strain>
    </source>
</reference>
<dbReference type="eggNOG" id="COG3064">
    <property type="taxonomic scope" value="Bacteria"/>
</dbReference>
<dbReference type="KEGG" id="bsb:Bresu_0078"/>
<feature type="chain" id="PRO_5003126804" evidence="2">
    <location>
        <begin position="19"/>
        <end position="145"/>
    </location>
</feature>
<dbReference type="BioCyc" id="BSUB633149:G1GM8-79-MONOMER"/>
<protein>
    <submittedName>
        <fullName evidence="3">Ribonuclease G</fullName>
    </submittedName>
</protein>
<dbReference type="EMBL" id="CP002102">
    <property type="protein sequence ID" value="ADK99392.1"/>
    <property type="molecule type" value="Genomic_DNA"/>
</dbReference>
<accession>D9QI90</accession>
<proteinExistence type="predicted"/>
<gene>
    <name evidence="3" type="ordered locus">Bresu_0078</name>
</gene>
<dbReference type="HOGENOM" id="CLU_1783200_0_0_5"/>
<evidence type="ECO:0000256" key="1">
    <source>
        <dbReference type="SAM" id="MobiDB-lite"/>
    </source>
</evidence>
<dbReference type="AlphaFoldDB" id="D9QI90"/>
<feature type="compositionally biased region" description="Low complexity" evidence="1">
    <location>
        <begin position="57"/>
        <end position="66"/>
    </location>
</feature>
<name>D9QI90_BRESC</name>
<keyword evidence="4" id="KW-1185">Reference proteome</keyword>
<dbReference type="STRING" id="633149.Bresu_0078"/>
<dbReference type="Proteomes" id="UP000002696">
    <property type="component" value="Chromosome"/>
</dbReference>
<organism evidence="3 4">
    <name type="scientific">Brevundimonas subvibrioides (strain ATCC 15264 / DSM 4735 / LMG 14903 / NBRC 16000 / CB 81)</name>
    <name type="common">Caulobacter subvibrioides</name>
    <dbReference type="NCBI Taxonomy" id="633149"/>
    <lineage>
        <taxon>Bacteria</taxon>
        <taxon>Pseudomonadati</taxon>
        <taxon>Pseudomonadota</taxon>
        <taxon>Alphaproteobacteria</taxon>
        <taxon>Caulobacterales</taxon>
        <taxon>Caulobacteraceae</taxon>
        <taxon>Brevundimonas</taxon>
    </lineage>
</organism>
<dbReference type="InParanoid" id="D9QI90"/>
<feature type="signal peptide" evidence="2">
    <location>
        <begin position="1"/>
        <end position="18"/>
    </location>
</feature>